<name>A0ABV0ZBF6_9TELE</name>
<evidence type="ECO:0008006" key="4">
    <source>
        <dbReference type="Google" id="ProtNLM"/>
    </source>
</evidence>
<proteinExistence type="predicted"/>
<feature type="region of interest" description="Disordered" evidence="1">
    <location>
        <begin position="75"/>
        <end position="119"/>
    </location>
</feature>
<reference evidence="2 3" key="1">
    <citation type="submission" date="2021-06" db="EMBL/GenBank/DDBJ databases">
        <authorList>
            <person name="Palmer J.M."/>
        </authorList>
    </citation>
    <scope>NUCLEOTIDE SEQUENCE [LARGE SCALE GENOMIC DNA]</scope>
    <source>
        <strain evidence="2 3">AS_MEX2019</strain>
        <tissue evidence="2">Muscle</tissue>
    </source>
</reference>
<comment type="caution">
    <text evidence="2">The sequence shown here is derived from an EMBL/GenBank/DDBJ whole genome shotgun (WGS) entry which is preliminary data.</text>
</comment>
<accession>A0ABV0ZBF6</accession>
<keyword evidence="3" id="KW-1185">Reference proteome</keyword>
<sequence>MVALEGKMALSKWKYKHYFILLEVKAKDGCVKCTLCPSVKCSSTSIKSNCNLMYHLSMAHSSTEQVAKNTIVDTVHNNNSRPGLANVSPANKQEHEATPPKQPKLYFFTQTSKKTCDTE</sequence>
<evidence type="ECO:0000256" key="1">
    <source>
        <dbReference type="SAM" id="MobiDB-lite"/>
    </source>
</evidence>
<evidence type="ECO:0000313" key="2">
    <source>
        <dbReference type="EMBL" id="MEQ2303538.1"/>
    </source>
</evidence>
<evidence type="ECO:0000313" key="3">
    <source>
        <dbReference type="Proteomes" id="UP001469553"/>
    </source>
</evidence>
<organism evidence="2 3">
    <name type="scientific">Ameca splendens</name>
    <dbReference type="NCBI Taxonomy" id="208324"/>
    <lineage>
        <taxon>Eukaryota</taxon>
        <taxon>Metazoa</taxon>
        <taxon>Chordata</taxon>
        <taxon>Craniata</taxon>
        <taxon>Vertebrata</taxon>
        <taxon>Euteleostomi</taxon>
        <taxon>Actinopterygii</taxon>
        <taxon>Neopterygii</taxon>
        <taxon>Teleostei</taxon>
        <taxon>Neoteleostei</taxon>
        <taxon>Acanthomorphata</taxon>
        <taxon>Ovalentaria</taxon>
        <taxon>Atherinomorphae</taxon>
        <taxon>Cyprinodontiformes</taxon>
        <taxon>Goodeidae</taxon>
        <taxon>Ameca</taxon>
    </lineage>
</organism>
<gene>
    <name evidence="2" type="ORF">AMECASPLE_017978</name>
</gene>
<dbReference type="Proteomes" id="UP001469553">
    <property type="component" value="Unassembled WGS sequence"/>
</dbReference>
<protein>
    <recommendedName>
        <fullName evidence="4">BED-type domain-containing protein</fullName>
    </recommendedName>
</protein>
<dbReference type="EMBL" id="JAHRIP010057803">
    <property type="protein sequence ID" value="MEQ2303538.1"/>
    <property type="molecule type" value="Genomic_DNA"/>
</dbReference>